<reference evidence="2 3" key="1">
    <citation type="journal article" date="2012" name="New Phytol.">
        <title>Insight into trade-off between wood decay and parasitism from the genome of a fungal forest pathogen.</title>
        <authorList>
            <person name="Olson A."/>
            <person name="Aerts A."/>
            <person name="Asiegbu F."/>
            <person name="Belbahri L."/>
            <person name="Bouzid O."/>
            <person name="Broberg A."/>
            <person name="Canback B."/>
            <person name="Coutinho P.M."/>
            <person name="Cullen D."/>
            <person name="Dalman K."/>
            <person name="Deflorio G."/>
            <person name="van Diepen L.T."/>
            <person name="Dunand C."/>
            <person name="Duplessis S."/>
            <person name="Durling M."/>
            <person name="Gonthier P."/>
            <person name="Grimwood J."/>
            <person name="Fossdal C.G."/>
            <person name="Hansson D."/>
            <person name="Henrissat B."/>
            <person name="Hietala A."/>
            <person name="Himmelstrand K."/>
            <person name="Hoffmeister D."/>
            <person name="Hogberg N."/>
            <person name="James T.Y."/>
            <person name="Karlsson M."/>
            <person name="Kohler A."/>
            <person name="Kues U."/>
            <person name="Lee Y.H."/>
            <person name="Lin Y.C."/>
            <person name="Lind M."/>
            <person name="Lindquist E."/>
            <person name="Lombard V."/>
            <person name="Lucas S."/>
            <person name="Lunden K."/>
            <person name="Morin E."/>
            <person name="Murat C."/>
            <person name="Park J."/>
            <person name="Raffaello T."/>
            <person name="Rouze P."/>
            <person name="Salamov A."/>
            <person name="Schmutz J."/>
            <person name="Solheim H."/>
            <person name="Stahlberg J."/>
            <person name="Velez H."/>
            <person name="de Vries R.P."/>
            <person name="Wiebenga A."/>
            <person name="Woodward S."/>
            <person name="Yakovlev I."/>
            <person name="Garbelotto M."/>
            <person name="Martin F."/>
            <person name="Grigoriev I.V."/>
            <person name="Stenlid J."/>
        </authorList>
    </citation>
    <scope>NUCLEOTIDE SEQUENCE [LARGE SCALE GENOMIC DNA]</scope>
    <source>
        <strain evidence="2 3">TC 32-1</strain>
    </source>
</reference>
<dbReference type="AlphaFoldDB" id="W4KJ29"/>
<protein>
    <recommendedName>
        <fullName evidence="1">DAGKc domain-containing protein</fullName>
    </recommendedName>
</protein>
<dbReference type="FunCoup" id="W4KJ29">
    <property type="interactions" value="169"/>
</dbReference>
<organism evidence="2 3">
    <name type="scientific">Heterobasidion irregulare (strain TC 32-1)</name>
    <dbReference type="NCBI Taxonomy" id="747525"/>
    <lineage>
        <taxon>Eukaryota</taxon>
        <taxon>Fungi</taxon>
        <taxon>Dikarya</taxon>
        <taxon>Basidiomycota</taxon>
        <taxon>Agaricomycotina</taxon>
        <taxon>Agaricomycetes</taxon>
        <taxon>Russulales</taxon>
        <taxon>Bondarzewiaceae</taxon>
        <taxon>Heterobasidion</taxon>
        <taxon>Heterobasidion annosum species complex</taxon>
    </lineage>
</organism>
<dbReference type="InterPro" id="IPR017438">
    <property type="entry name" value="ATP-NAD_kinase_N"/>
</dbReference>
<dbReference type="Gene3D" id="2.60.200.40">
    <property type="match status" value="1"/>
</dbReference>
<dbReference type="Proteomes" id="UP000030671">
    <property type="component" value="Unassembled WGS sequence"/>
</dbReference>
<dbReference type="GO" id="GO:0016020">
    <property type="term" value="C:membrane"/>
    <property type="evidence" value="ECO:0007669"/>
    <property type="project" value="TreeGrafter"/>
</dbReference>
<dbReference type="Pfam" id="PF00781">
    <property type="entry name" value="DAGK_cat"/>
    <property type="match status" value="1"/>
</dbReference>
<dbReference type="PANTHER" id="PTHR12358:SF31">
    <property type="entry name" value="ACYLGLYCEROL KINASE, MITOCHONDRIAL"/>
    <property type="match status" value="1"/>
</dbReference>
<dbReference type="OrthoDB" id="3853857at2759"/>
<feature type="domain" description="DAGKc" evidence="1">
    <location>
        <begin position="82"/>
        <end position="223"/>
    </location>
</feature>
<dbReference type="EMBL" id="KI925455">
    <property type="protein sequence ID" value="ETW85853.1"/>
    <property type="molecule type" value="Genomic_DNA"/>
</dbReference>
<dbReference type="InterPro" id="IPR016064">
    <property type="entry name" value="NAD/diacylglycerol_kinase_sf"/>
</dbReference>
<dbReference type="HOGENOM" id="CLU_013399_0_0_1"/>
<evidence type="ECO:0000313" key="2">
    <source>
        <dbReference type="EMBL" id="ETW85853.1"/>
    </source>
</evidence>
<dbReference type="PROSITE" id="PS50146">
    <property type="entry name" value="DAGK"/>
    <property type="match status" value="1"/>
</dbReference>
<dbReference type="GO" id="GO:0001727">
    <property type="term" value="F:lipid kinase activity"/>
    <property type="evidence" value="ECO:0007669"/>
    <property type="project" value="UniProtKB-ARBA"/>
</dbReference>
<dbReference type="SUPFAM" id="SSF111331">
    <property type="entry name" value="NAD kinase/diacylglycerol kinase-like"/>
    <property type="match status" value="1"/>
</dbReference>
<keyword evidence="3" id="KW-1185">Reference proteome</keyword>
<dbReference type="InterPro" id="IPR001206">
    <property type="entry name" value="Diacylglycerol_kinase_cat_dom"/>
</dbReference>
<dbReference type="STRING" id="747525.W4KJ29"/>
<sequence>VPLQRVLWADSSESGTVVHVLAKKSERRGLVLVKAEGNAKKGASDELAREWSKLLMDAAYAGKSSTCIGRVPFKSLACIGVKQQRRFKIFINPNSGPGNAKTLYKRKVEPILKACRCSLDITFTERRNHAADIAAKLPLDEFDALLTVSGDGMVHEVFNGLAAHKDPLKALDIPIVPMPAGSGNGTSINLLGIEEGLDISAAALNAVKGRPMKVDLCSILQNGKRSFSFMSQCVGLMADLDLGTEHLRWMGSNRFVYGYLRGILTRRICPVSVSIKAIETDKVKMVEALNSFVPQTTINENSSLPEVGCASEDTDGWITFEQPLIYLYAGKGPYVGRDLMQFPMSVPNDGTIDIVIQGLVSRGELLDAMDGADMGKTFWRESSHYFKAQAYRVKPLSKNGYLAIDGEKFPFDEYLIEVHRGLGTVMSMYGQYVANFNVPRPSK</sequence>
<gene>
    <name evidence="2" type="ORF">HETIRDRAFT_311241</name>
</gene>
<dbReference type="SMART" id="SM00046">
    <property type="entry name" value="DAGKc"/>
    <property type="match status" value="1"/>
</dbReference>
<dbReference type="KEGG" id="hir:HETIRDRAFT_311241"/>
<dbReference type="eggNOG" id="KOG1116">
    <property type="taxonomic scope" value="Eukaryota"/>
</dbReference>
<dbReference type="InParanoid" id="W4KJ29"/>
<evidence type="ECO:0000259" key="1">
    <source>
        <dbReference type="PROSITE" id="PS50146"/>
    </source>
</evidence>
<dbReference type="RefSeq" id="XP_009542666.1">
    <property type="nucleotide sequence ID" value="XM_009544371.1"/>
</dbReference>
<dbReference type="GO" id="GO:0005737">
    <property type="term" value="C:cytoplasm"/>
    <property type="evidence" value="ECO:0007669"/>
    <property type="project" value="TreeGrafter"/>
</dbReference>
<dbReference type="GeneID" id="20669853"/>
<feature type="non-terminal residue" evidence="2">
    <location>
        <position position="1"/>
    </location>
</feature>
<dbReference type="Gene3D" id="3.40.50.10330">
    <property type="entry name" value="Probable inorganic polyphosphate/atp-NAD kinase, domain 1"/>
    <property type="match status" value="1"/>
</dbReference>
<proteinExistence type="predicted"/>
<dbReference type="InterPro" id="IPR050187">
    <property type="entry name" value="Lipid_Phosphate_FormReg"/>
</dbReference>
<dbReference type="GO" id="GO:0046512">
    <property type="term" value="P:sphingosine biosynthetic process"/>
    <property type="evidence" value="ECO:0007669"/>
    <property type="project" value="TreeGrafter"/>
</dbReference>
<name>W4KJ29_HETIT</name>
<accession>W4KJ29</accession>
<dbReference type="GO" id="GO:0016773">
    <property type="term" value="F:phosphotransferase activity, alcohol group as acceptor"/>
    <property type="evidence" value="ECO:0007669"/>
    <property type="project" value="UniProtKB-ARBA"/>
</dbReference>
<evidence type="ECO:0000313" key="3">
    <source>
        <dbReference type="Proteomes" id="UP000030671"/>
    </source>
</evidence>
<dbReference type="PANTHER" id="PTHR12358">
    <property type="entry name" value="SPHINGOSINE KINASE"/>
    <property type="match status" value="1"/>
</dbReference>